<accession>A0A7J6FLZ2</accession>
<proteinExistence type="predicted"/>
<reference evidence="3 4" key="1">
    <citation type="journal article" date="2020" name="bioRxiv">
        <title>Sequence and annotation of 42 cannabis genomes reveals extensive copy number variation in cannabinoid synthesis and pathogen resistance genes.</title>
        <authorList>
            <person name="Mckernan K.J."/>
            <person name="Helbert Y."/>
            <person name="Kane L.T."/>
            <person name="Ebling H."/>
            <person name="Zhang L."/>
            <person name="Liu B."/>
            <person name="Eaton Z."/>
            <person name="Mclaughlin S."/>
            <person name="Kingan S."/>
            <person name="Baybayan P."/>
            <person name="Concepcion G."/>
            <person name="Jordan M."/>
            <person name="Riva A."/>
            <person name="Barbazuk W."/>
            <person name="Harkins T."/>
        </authorList>
    </citation>
    <scope>NUCLEOTIDE SEQUENCE [LARGE SCALE GENOMIC DNA]</scope>
    <source>
        <strain evidence="4">cv. Jamaican Lion 4</strain>
        <tissue evidence="3">Leaf</tissue>
    </source>
</reference>
<feature type="coiled-coil region" evidence="1">
    <location>
        <begin position="120"/>
        <end position="147"/>
    </location>
</feature>
<dbReference type="Proteomes" id="UP000525078">
    <property type="component" value="Unassembled WGS sequence"/>
</dbReference>
<evidence type="ECO:0000256" key="1">
    <source>
        <dbReference type="SAM" id="Coils"/>
    </source>
</evidence>
<dbReference type="EMBL" id="JAATIP010000109">
    <property type="protein sequence ID" value="KAF4371657.1"/>
    <property type="molecule type" value="Genomic_DNA"/>
</dbReference>
<evidence type="ECO:0000313" key="4">
    <source>
        <dbReference type="Proteomes" id="UP000525078"/>
    </source>
</evidence>
<feature type="non-terminal residue" evidence="3">
    <location>
        <position position="1"/>
    </location>
</feature>
<comment type="caution">
    <text evidence="3">The sequence shown here is derived from an EMBL/GenBank/DDBJ whole genome shotgun (WGS) entry which is preliminary data.</text>
</comment>
<name>A0A7J6FLZ2_CANSA</name>
<dbReference type="AlphaFoldDB" id="A0A7J6FLZ2"/>
<keyword evidence="1" id="KW-0175">Coiled coil</keyword>
<evidence type="ECO:0000256" key="2">
    <source>
        <dbReference type="SAM" id="MobiDB-lite"/>
    </source>
</evidence>
<protein>
    <submittedName>
        <fullName evidence="3">Uncharacterized protein</fullName>
    </submittedName>
</protein>
<feature type="compositionally biased region" description="Basic and acidic residues" evidence="2">
    <location>
        <begin position="56"/>
        <end position="66"/>
    </location>
</feature>
<evidence type="ECO:0000313" key="3">
    <source>
        <dbReference type="EMBL" id="KAF4371657.1"/>
    </source>
</evidence>
<sequence>PKSPTSESSTSESLELSSFSLKIFDENFGHCSTQQPNGMDKAKSKRKNSVESSDAIETKEQENRQLGEMLKENNSFRQKIYQMQMVRAQIESRKLALAEYREQNKILLADLNSIADPKVRNKCKLCKKDLNNKVKDLNNKVKNQNILLINSSIISEFYLCTQEQNFTSSYPLNVMMYCKKWNLNILSRRKAY</sequence>
<gene>
    <name evidence="3" type="ORF">F8388_008597</name>
</gene>
<organism evidence="3 4">
    <name type="scientific">Cannabis sativa</name>
    <name type="common">Hemp</name>
    <name type="synonym">Marijuana</name>
    <dbReference type="NCBI Taxonomy" id="3483"/>
    <lineage>
        <taxon>Eukaryota</taxon>
        <taxon>Viridiplantae</taxon>
        <taxon>Streptophyta</taxon>
        <taxon>Embryophyta</taxon>
        <taxon>Tracheophyta</taxon>
        <taxon>Spermatophyta</taxon>
        <taxon>Magnoliopsida</taxon>
        <taxon>eudicotyledons</taxon>
        <taxon>Gunneridae</taxon>
        <taxon>Pentapetalae</taxon>
        <taxon>rosids</taxon>
        <taxon>fabids</taxon>
        <taxon>Rosales</taxon>
        <taxon>Cannabaceae</taxon>
        <taxon>Cannabis</taxon>
    </lineage>
</organism>
<feature type="region of interest" description="Disordered" evidence="2">
    <location>
        <begin position="30"/>
        <end position="66"/>
    </location>
</feature>